<dbReference type="PROSITE" id="PS50931">
    <property type="entry name" value="HTH_LYSR"/>
    <property type="match status" value="1"/>
</dbReference>
<evidence type="ECO:0000256" key="4">
    <source>
        <dbReference type="ARBA" id="ARBA00023163"/>
    </source>
</evidence>
<proteinExistence type="inferred from homology"/>
<evidence type="ECO:0000313" key="8">
    <source>
        <dbReference type="Proteomes" id="UP000050497"/>
    </source>
</evidence>
<evidence type="ECO:0000313" key="6">
    <source>
        <dbReference type="EMBL" id="KPQ09527.1"/>
    </source>
</evidence>
<dbReference type="SUPFAM" id="SSF53850">
    <property type="entry name" value="Periplasmic binding protein-like II"/>
    <property type="match status" value="1"/>
</dbReference>
<evidence type="ECO:0000313" key="7">
    <source>
        <dbReference type="EMBL" id="SCC78271.1"/>
    </source>
</evidence>
<dbReference type="Pfam" id="PF00126">
    <property type="entry name" value="HTH_1"/>
    <property type="match status" value="1"/>
</dbReference>
<dbReference type="InterPro" id="IPR036388">
    <property type="entry name" value="WH-like_DNA-bd_sf"/>
</dbReference>
<keyword evidence="3 7" id="KW-0238">DNA-binding</keyword>
<organism evidence="6 8">
    <name type="scientific">Saliniramus fredricksonii</name>
    <dbReference type="NCBI Taxonomy" id="1653334"/>
    <lineage>
        <taxon>Bacteria</taxon>
        <taxon>Pseudomonadati</taxon>
        <taxon>Pseudomonadota</taxon>
        <taxon>Alphaproteobacteria</taxon>
        <taxon>Hyphomicrobiales</taxon>
        <taxon>Salinarimonadaceae</taxon>
        <taxon>Saliniramus</taxon>
    </lineage>
</organism>
<protein>
    <submittedName>
        <fullName evidence="7">DNA-binding transcriptional regulator, LysR family</fullName>
    </submittedName>
    <submittedName>
        <fullName evidence="6">LysR family transcriptional regulator</fullName>
    </submittedName>
</protein>
<comment type="similarity">
    <text evidence="1">Belongs to the LysR transcriptional regulatory family.</text>
</comment>
<dbReference type="PANTHER" id="PTHR30419">
    <property type="entry name" value="HTH-TYPE TRANSCRIPTIONAL REGULATOR YBHD"/>
    <property type="match status" value="1"/>
</dbReference>
<dbReference type="STRING" id="1653334.GA0071312_0186"/>
<evidence type="ECO:0000259" key="5">
    <source>
        <dbReference type="PROSITE" id="PS50931"/>
    </source>
</evidence>
<dbReference type="InterPro" id="IPR000847">
    <property type="entry name" value="LysR_HTH_N"/>
</dbReference>
<keyword evidence="2" id="KW-0805">Transcription regulation</keyword>
<dbReference type="InterPro" id="IPR050950">
    <property type="entry name" value="HTH-type_LysR_regulators"/>
</dbReference>
<feature type="domain" description="HTH lysR-type" evidence="5">
    <location>
        <begin position="1"/>
        <end position="59"/>
    </location>
</feature>
<dbReference type="CDD" id="cd05466">
    <property type="entry name" value="PBP2_LTTR_substrate"/>
    <property type="match status" value="1"/>
</dbReference>
<dbReference type="GO" id="GO:0003677">
    <property type="term" value="F:DNA binding"/>
    <property type="evidence" value="ECO:0007669"/>
    <property type="project" value="UniProtKB-KW"/>
</dbReference>
<evidence type="ECO:0000256" key="3">
    <source>
        <dbReference type="ARBA" id="ARBA00023125"/>
    </source>
</evidence>
<comment type="caution">
    <text evidence="6">The sequence shown here is derived from an EMBL/GenBank/DDBJ whole genome shotgun (WGS) entry which is preliminary data.</text>
</comment>
<dbReference type="GO" id="GO:0005829">
    <property type="term" value="C:cytosol"/>
    <property type="evidence" value="ECO:0007669"/>
    <property type="project" value="TreeGrafter"/>
</dbReference>
<sequence>MRYLRILHYIDTVARIGSIRKAAEDLSLTASALNRRIQDFEAEFGTPIFERLPRGVRLNAAGELLVRQARMQMAEMERVRSQVADLSGIRRGHVRIACSQAVAYTFLPEMVASYKSAFPDVSFDVLVRDHLSAQQALMDYSADLALIIEPSFQSAMQPLCIVEQPLYAVIGHDHPLAGKPTLRLRELLRHPLALPERSFGGRQMLEQALARRSLTANIVLESNSFEFLRAFVRREPAITIQLAIGAPDDPASHAEARGLAAIVIDPRDIPPGRLMLAQMRERTLPVASAKFADMLTRKLELANGRV</sequence>
<reference evidence="6 8" key="1">
    <citation type="submission" date="2015-09" db="EMBL/GenBank/DDBJ databases">
        <title>Identification and resolution of microdiversity through metagenomic sequencing of parallel consortia.</title>
        <authorList>
            <person name="Nelson W.C."/>
            <person name="Romine M.F."/>
            <person name="Lindemann S.R."/>
        </authorList>
    </citation>
    <scope>NUCLEOTIDE SEQUENCE [LARGE SCALE GENOMIC DNA]</scope>
    <source>
        <strain evidence="6">HL-109</strain>
    </source>
</reference>
<evidence type="ECO:0000256" key="1">
    <source>
        <dbReference type="ARBA" id="ARBA00009437"/>
    </source>
</evidence>
<dbReference type="SUPFAM" id="SSF46785">
    <property type="entry name" value="Winged helix' DNA-binding domain"/>
    <property type="match status" value="1"/>
</dbReference>
<reference evidence="7 9" key="2">
    <citation type="submission" date="2016-08" db="EMBL/GenBank/DDBJ databases">
        <authorList>
            <person name="Varghese N."/>
            <person name="Submissions Spin"/>
        </authorList>
    </citation>
    <scope>NUCLEOTIDE SEQUENCE [LARGE SCALE GENOMIC DNA]</scope>
    <source>
        <strain evidence="7 9">HL-109</strain>
    </source>
</reference>
<keyword evidence="9" id="KW-1185">Reference proteome</keyword>
<gene>
    <name evidence="7" type="ORF">GA0071312_0186</name>
    <name evidence="6" type="ORF">HLUCCO17_14500</name>
</gene>
<dbReference type="Proteomes" id="UP000050497">
    <property type="component" value="Unassembled WGS sequence"/>
</dbReference>
<dbReference type="OrthoDB" id="5297263at2"/>
<keyword evidence="4" id="KW-0804">Transcription</keyword>
<dbReference type="GO" id="GO:0003700">
    <property type="term" value="F:DNA-binding transcription factor activity"/>
    <property type="evidence" value="ECO:0007669"/>
    <property type="project" value="InterPro"/>
</dbReference>
<dbReference type="PANTHER" id="PTHR30419:SF8">
    <property type="entry name" value="NITROGEN ASSIMILATION TRANSCRIPTIONAL ACTIVATOR-RELATED"/>
    <property type="match status" value="1"/>
</dbReference>
<dbReference type="AlphaFoldDB" id="A0A0P8A2T3"/>
<dbReference type="Gene3D" id="1.10.10.10">
    <property type="entry name" value="Winged helix-like DNA-binding domain superfamily/Winged helix DNA-binding domain"/>
    <property type="match status" value="1"/>
</dbReference>
<dbReference type="InterPro" id="IPR005119">
    <property type="entry name" value="LysR_subst-bd"/>
</dbReference>
<dbReference type="EMBL" id="FMBM01000001">
    <property type="protein sequence ID" value="SCC78271.1"/>
    <property type="molecule type" value="Genomic_DNA"/>
</dbReference>
<dbReference type="RefSeq" id="WP_074443247.1">
    <property type="nucleotide sequence ID" value="NZ_FMBM01000001.1"/>
</dbReference>
<evidence type="ECO:0000256" key="2">
    <source>
        <dbReference type="ARBA" id="ARBA00023015"/>
    </source>
</evidence>
<dbReference type="Proteomes" id="UP000182800">
    <property type="component" value="Unassembled WGS sequence"/>
</dbReference>
<name>A0A0P8A2T3_9HYPH</name>
<dbReference type="Gene3D" id="3.40.190.290">
    <property type="match status" value="1"/>
</dbReference>
<accession>A0A0P8A2T3</accession>
<dbReference type="PATRIC" id="fig|1653334.4.peg.650"/>
<dbReference type="Pfam" id="PF03466">
    <property type="entry name" value="LysR_substrate"/>
    <property type="match status" value="1"/>
</dbReference>
<dbReference type="EMBL" id="LJSX01000026">
    <property type="protein sequence ID" value="KPQ09527.1"/>
    <property type="molecule type" value="Genomic_DNA"/>
</dbReference>
<dbReference type="InterPro" id="IPR036390">
    <property type="entry name" value="WH_DNA-bd_sf"/>
</dbReference>
<evidence type="ECO:0000313" key="9">
    <source>
        <dbReference type="Proteomes" id="UP000182800"/>
    </source>
</evidence>